<proteinExistence type="predicted"/>
<name>Q6XLX0_9PHYC</name>
<evidence type="ECO:0000313" key="1">
    <source>
        <dbReference type="EMBL" id="AAR26941.1"/>
    </source>
</evidence>
<dbReference type="RefSeq" id="YP_009665735.1">
    <property type="nucleotide sequence ID" value="NC_043255.1"/>
</dbReference>
<reference evidence="1" key="2">
    <citation type="submission" date="2014-06" db="EMBL/GenBank/DDBJ databases">
        <authorList>
            <person name="Delaroque N."/>
            <person name="Knippers R."/>
            <person name="Mueller D.G."/>
            <person name="Bothe G."/>
            <person name="Thomas P."/>
            <person name="Boland W."/>
        </authorList>
    </citation>
    <scope>NUCLEOTIDE SEQUENCE</scope>
    <source>
        <strain evidence="1">FirrV-1</strain>
    </source>
</reference>
<reference evidence="1" key="1">
    <citation type="journal article" date="2003" name="J. Mol. Evol.">
        <title>Comparisons of two large phaeoviral genomes and evolutionary implications.</title>
        <authorList>
            <person name="Delaroque N."/>
            <person name="Boland W."/>
            <person name="Muller D.G."/>
            <person name="Knippers R."/>
        </authorList>
    </citation>
    <scope>NUCLEOTIDE SEQUENCE</scope>
    <source>
        <strain evidence="1">FirrV-1</strain>
    </source>
</reference>
<dbReference type="EMBL" id="AY225135">
    <property type="protein sequence ID" value="AAR26941.1"/>
    <property type="molecule type" value="Genomic_DNA"/>
</dbReference>
<protein>
    <submittedName>
        <fullName evidence="1">FirrV-1-C8</fullName>
    </submittedName>
</protein>
<organism evidence="1">
    <name type="scientific">Feldmannia irregularis virus a</name>
    <dbReference type="NCBI Taxonomy" id="231992"/>
    <lineage>
        <taxon>Viruses</taxon>
        <taxon>Varidnaviria</taxon>
        <taxon>Bamfordvirae</taxon>
        <taxon>Nucleocytoviricota</taxon>
        <taxon>Megaviricetes</taxon>
        <taxon>Algavirales</taxon>
        <taxon>Phycodnaviridae</taxon>
        <taxon>Phaeovirus</taxon>
        <taxon>Phaeovirus irregularis</taxon>
    </lineage>
</organism>
<sequence>MGASCSSTALNRYNNIKKRLNQKTCLTFGSADGLLPRMEGQAPPIWLFGEDHAENESDYIKGNMRNCALVTDLVEQAVSSCDKNSVEVIVVFENAVVADNPYFFKRDVNDAEHEGDAHHDVRSIRRTVKEQAVLYKNISITYMDVFGRVRLFYQDQLDDPRLGHNKYVINMVQQELKEFWVTCGKYEDKKARSKSMCLLQRSMPVAHDMMRRFQQNKCVNPRNGFKIFITLLCVNIARVLLLSRIHNNLDLTLRRADMKVIKDIDNHIEYILGGNINIPAALQRGIVYGHVRKEEAKFMIFEAEVFGLIVLAGDAILYEFLSSLNGSDKLVVMHAGFQHVNHQRKWLLKGKYDSDFEKVSDLLLQHEDFAESRT</sequence>
<dbReference type="KEGG" id="vg:41332331"/>
<accession>Q6XLX0</accession>
<dbReference type="GeneID" id="41332331"/>